<sequence>MNRVRAVLLALLVLIGGAAPAVAAEDCTATLECTAEDINLMSMPERLAFVREMSAGPAAELLPGYAPRWRNIEGIIGFFRDHDMGAPGSWVSYVDAGIVEGIERGLAIALGRGTDTFGNPGSAKWAAYLTKLRDGKLTGRAAHDLAWSQAEQASTEHGVWLAEQVHGVPASAVEERFFAYSEFYRWVLRNRPPLLDLLSPGGVPGSPQQITFLDWFTDVTNATPSRKGAELALDLSEFDIGGGTFSMLRLCGAYFYELFDDYLADVGPQRTQRS</sequence>
<gene>
    <name evidence="2" type="ORF">A4R43_36370</name>
</gene>
<keyword evidence="1" id="KW-0732">Signal</keyword>
<organism evidence="2 3">
    <name type="scientific">Amycolatopsis albispora</name>
    <dbReference type="NCBI Taxonomy" id="1804986"/>
    <lineage>
        <taxon>Bacteria</taxon>
        <taxon>Bacillati</taxon>
        <taxon>Actinomycetota</taxon>
        <taxon>Actinomycetes</taxon>
        <taxon>Pseudonocardiales</taxon>
        <taxon>Pseudonocardiaceae</taxon>
        <taxon>Amycolatopsis</taxon>
    </lineage>
</organism>
<dbReference type="RefSeq" id="WP_205215145.1">
    <property type="nucleotide sequence ID" value="NZ_CP015163.1"/>
</dbReference>
<dbReference type="Proteomes" id="UP000250434">
    <property type="component" value="Chromosome"/>
</dbReference>
<protein>
    <submittedName>
        <fullName evidence="2">Uncharacterized protein</fullName>
    </submittedName>
</protein>
<evidence type="ECO:0000313" key="3">
    <source>
        <dbReference type="Proteomes" id="UP000250434"/>
    </source>
</evidence>
<evidence type="ECO:0000256" key="1">
    <source>
        <dbReference type="SAM" id="SignalP"/>
    </source>
</evidence>
<dbReference type="AlphaFoldDB" id="A0A344LGS5"/>
<keyword evidence="3" id="KW-1185">Reference proteome</keyword>
<proteinExistence type="predicted"/>
<accession>A0A344LGS5</accession>
<feature type="signal peptide" evidence="1">
    <location>
        <begin position="1"/>
        <end position="23"/>
    </location>
</feature>
<reference evidence="2 3" key="1">
    <citation type="submission" date="2016-04" db="EMBL/GenBank/DDBJ databases">
        <title>Complete genome sequence and analysis of deep-sea sediment isolate, Amycolatopsis sp. WP1.</title>
        <authorList>
            <person name="Wang H."/>
            <person name="Chen S."/>
            <person name="Wu Q."/>
        </authorList>
    </citation>
    <scope>NUCLEOTIDE SEQUENCE [LARGE SCALE GENOMIC DNA]</scope>
    <source>
        <strain evidence="2 3">WP1</strain>
    </source>
</reference>
<evidence type="ECO:0000313" key="2">
    <source>
        <dbReference type="EMBL" id="AXB47249.1"/>
    </source>
</evidence>
<name>A0A344LGS5_9PSEU</name>
<feature type="chain" id="PRO_5016965010" evidence="1">
    <location>
        <begin position="24"/>
        <end position="274"/>
    </location>
</feature>
<dbReference type="KEGG" id="aab:A4R43_36370"/>
<dbReference type="EMBL" id="CP015163">
    <property type="protein sequence ID" value="AXB47249.1"/>
    <property type="molecule type" value="Genomic_DNA"/>
</dbReference>